<evidence type="ECO:0000256" key="3">
    <source>
        <dbReference type="ARBA" id="ARBA00023136"/>
    </source>
</evidence>
<dbReference type="SUPFAM" id="SSF103473">
    <property type="entry name" value="MFS general substrate transporter"/>
    <property type="match status" value="1"/>
</dbReference>
<dbReference type="Gene3D" id="1.20.1250.20">
    <property type="entry name" value="MFS general substrate transporter like domains"/>
    <property type="match status" value="2"/>
</dbReference>
<dbReference type="GO" id="GO:0022857">
    <property type="term" value="F:transmembrane transporter activity"/>
    <property type="evidence" value="ECO:0007669"/>
    <property type="project" value="InterPro"/>
</dbReference>
<sequence>MNKPFSKDPVIEKSLNHSIKDGVAFSIMTGVGESYFSAYAVFLKATTQQVGLLAALPPLLASFAQMLAVVVGQAIGVRKGIIVFGALVQILGLLLIATLPSLFPDWAFSLLLLSVILYFVGPNLGAPLWGSLMGALVPENVRGRFFARRTRLSSIASFTALLLAGTILQLFDSLDYTLYGFLLIFSIGMLARTYSCYQLSRLYDPPQVHKSAPREERDGLPGLAFLRQQPNFLRFSLFFASMQFAVAISGPFLVVYLLRDLHFSYLELTLNTAASVLMQFLVLNRWGRLGDLFGNRIILRLTGYTIPVIPALWVLSSDFYYLLLVQMISGLVWSGYSLSSSNFLFDLTPGHRRAGMMALHNFFGSVAVFIGASVGSALALILPTSIATSIFSVDIAFSWSSVFYGVFLVSALTRLAVGLLFLRHIEEVRSVKRMSYHGLAFRVTRFSPVSGVIFDIIARTRDRDGDGS</sequence>
<evidence type="ECO:0000313" key="7">
    <source>
        <dbReference type="Proteomes" id="UP000754644"/>
    </source>
</evidence>
<feature type="transmembrane region" description="Helical" evidence="4">
    <location>
        <begin position="176"/>
        <end position="194"/>
    </location>
</feature>
<feature type="transmembrane region" description="Helical" evidence="4">
    <location>
        <begin position="264"/>
        <end position="285"/>
    </location>
</feature>
<feature type="transmembrane region" description="Helical" evidence="4">
    <location>
        <begin position="150"/>
        <end position="170"/>
    </location>
</feature>
<evidence type="ECO:0000259" key="5">
    <source>
        <dbReference type="PROSITE" id="PS50850"/>
    </source>
</evidence>
<dbReference type="Pfam" id="PF07690">
    <property type="entry name" value="MFS_1"/>
    <property type="match status" value="1"/>
</dbReference>
<dbReference type="AlphaFoldDB" id="A0A972VXQ4"/>
<dbReference type="Proteomes" id="UP000754644">
    <property type="component" value="Unassembled WGS sequence"/>
</dbReference>
<evidence type="ECO:0000256" key="4">
    <source>
        <dbReference type="SAM" id="Phobius"/>
    </source>
</evidence>
<evidence type="ECO:0000256" key="2">
    <source>
        <dbReference type="ARBA" id="ARBA00022989"/>
    </source>
</evidence>
<evidence type="ECO:0000256" key="1">
    <source>
        <dbReference type="ARBA" id="ARBA00022692"/>
    </source>
</evidence>
<feature type="transmembrane region" description="Helical" evidence="4">
    <location>
        <begin position="54"/>
        <end position="74"/>
    </location>
</feature>
<name>A0A972VXQ4_9GAMM</name>
<dbReference type="PANTHER" id="PTHR23526:SF2">
    <property type="entry name" value="MAJOR FACILITATOR SUPERFAMILY (MFS) PROFILE DOMAIN-CONTAINING PROTEIN"/>
    <property type="match status" value="1"/>
</dbReference>
<dbReference type="PROSITE" id="PS50850">
    <property type="entry name" value="MFS"/>
    <property type="match status" value="1"/>
</dbReference>
<dbReference type="EMBL" id="JABMOJ010000232">
    <property type="protein sequence ID" value="NQV64962.1"/>
    <property type="molecule type" value="Genomic_DNA"/>
</dbReference>
<dbReference type="InterPro" id="IPR020846">
    <property type="entry name" value="MFS_dom"/>
</dbReference>
<evidence type="ECO:0000313" key="6">
    <source>
        <dbReference type="EMBL" id="NQV64962.1"/>
    </source>
</evidence>
<accession>A0A972VXQ4</accession>
<feature type="transmembrane region" description="Helical" evidence="4">
    <location>
        <begin position="235"/>
        <end position="258"/>
    </location>
</feature>
<keyword evidence="2 4" id="KW-1133">Transmembrane helix</keyword>
<keyword evidence="1 4" id="KW-0812">Transmembrane</keyword>
<proteinExistence type="predicted"/>
<feature type="transmembrane region" description="Helical" evidence="4">
    <location>
        <begin position="297"/>
        <end position="313"/>
    </location>
</feature>
<feature type="transmembrane region" description="Helical" evidence="4">
    <location>
        <begin position="81"/>
        <end position="100"/>
    </location>
</feature>
<comment type="caution">
    <text evidence="6">The sequence shown here is derived from an EMBL/GenBank/DDBJ whole genome shotgun (WGS) entry which is preliminary data.</text>
</comment>
<keyword evidence="3 4" id="KW-0472">Membrane</keyword>
<dbReference type="InterPro" id="IPR052528">
    <property type="entry name" value="Sugar_transport-like"/>
</dbReference>
<reference evidence="6" key="1">
    <citation type="submission" date="2020-05" db="EMBL/GenBank/DDBJ databases">
        <title>Sulfur intermediates as new biogeochemical hubs in an aquatic model microbial ecosystem.</title>
        <authorList>
            <person name="Vigneron A."/>
        </authorList>
    </citation>
    <scope>NUCLEOTIDE SEQUENCE</scope>
    <source>
        <strain evidence="6">Bin.250</strain>
    </source>
</reference>
<feature type="transmembrane region" description="Helical" evidence="4">
    <location>
        <begin position="402"/>
        <end position="422"/>
    </location>
</feature>
<gene>
    <name evidence="6" type="ORF">HQ497_06315</name>
</gene>
<protein>
    <submittedName>
        <fullName evidence="6">MFS transporter</fullName>
    </submittedName>
</protein>
<dbReference type="PANTHER" id="PTHR23526">
    <property type="entry name" value="INTEGRAL MEMBRANE TRANSPORT PROTEIN-RELATED"/>
    <property type="match status" value="1"/>
</dbReference>
<feature type="transmembrane region" description="Helical" evidence="4">
    <location>
        <begin position="359"/>
        <end position="382"/>
    </location>
</feature>
<organism evidence="6 7">
    <name type="scientific">SAR86 cluster bacterium</name>
    <dbReference type="NCBI Taxonomy" id="2030880"/>
    <lineage>
        <taxon>Bacteria</taxon>
        <taxon>Pseudomonadati</taxon>
        <taxon>Pseudomonadota</taxon>
        <taxon>Gammaproteobacteria</taxon>
        <taxon>SAR86 cluster</taxon>
    </lineage>
</organism>
<feature type="domain" description="Major facilitator superfamily (MFS) profile" evidence="5">
    <location>
        <begin position="229"/>
        <end position="468"/>
    </location>
</feature>
<dbReference type="InterPro" id="IPR036259">
    <property type="entry name" value="MFS_trans_sf"/>
</dbReference>
<feature type="transmembrane region" description="Helical" evidence="4">
    <location>
        <begin position="319"/>
        <end position="338"/>
    </location>
</feature>
<feature type="transmembrane region" description="Helical" evidence="4">
    <location>
        <begin position="106"/>
        <end position="129"/>
    </location>
</feature>
<dbReference type="InterPro" id="IPR011701">
    <property type="entry name" value="MFS"/>
</dbReference>